<sequence length="221" mass="23110">MAANGDDSPPANSVGRRQRPGFFPPQVVDLVAPPLKVGLYSGTVGILAGIGGAIARDTSPVASGFFSGVQWFMLGSSFWFTRNVGIRAYGGEDKMRPMDKVAVSGVAGASAGAVAGLARGPARLLPSIVIWGLIASGGQAIANRWSSTAEAGQAKADGTSWLWKISPLKKLTDEEYMDIMKEKILKVEVDIALIDDRIAELRAADEANGPTSTGKNASPPR</sequence>
<proteinExistence type="predicted"/>
<comment type="caution">
    <text evidence="1">The sequence shown here is derived from an EMBL/GenBank/DDBJ whole genome shotgun (WGS) entry which is preliminary data.</text>
</comment>
<organism evidence="1 2">
    <name type="scientific">Claviceps africana</name>
    <dbReference type="NCBI Taxonomy" id="83212"/>
    <lineage>
        <taxon>Eukaryota</taxon>
        <taxon>Fungi</taxon>
        <taxon>Dikarya</taxon>
        <taxon>Ascomycota</taxon>
        <taxon>Pezizomycotina</taxon>
        <taxon>Sordariomycetes</taxon>
        <taxon>Hypocreomycetidae</taxon>
        <taxon>Hypocreales</taxon>
        <taxon>Clavicipitaceae</taxon>
        <taxon>Claviceps</taxon>
    </lineage>
</organism>
<name>A0A8K0JBE5_9HYPO</name>
<gene>
    <name evidence="1" type="ORF">E4U42_002101</name>
</gene>
<dbReference type="PANTHER" id="PTHR41390:SF1">
    <property type="entry name" value="NADH-UBIQUINONE OXIDOREDUCTASE 213 KDA SUBUNIT"/>
    <property type="match status" value="1"/>
</dbReference>
<dbReference type="Proteomes" id="UP000811619">
    <property type="component" value="Unassembled WGS sequence"/>
</dbReference>
<accession>A0A8K0JBE5</accession>
<dbReference type="EMBL" id="SRPY01000172">
    <property type="protein sequence ID" value="KAG5927552.1"/>
    <property type="molecule type" value="Genomic_DNA"/>
</dbReference>
<evidence type="ECO:0000313" key="1">
    <source>
        <dbReference type="EMBL" id="KAG5927552.1"/>
    </source>
</evidence>
<dbReference type="PANTHER" id="PTHR41390">
    <property type="entry name" value="CHROMOSOME 7, WHOLE GENOME SHOTGUN SEQUENCE"/>
    <property type="match status" value="1"/>
</dbReference>
<protein>
    <submittedName>
        <fullName evidence="1">Uncharacterized protein</fullName>
    </submittedName>
</protein>
<reference evidence="1" key="1">
    <citation type="journal article" date="2020" name="bioRxiv">
        <title>Whole genome comparisons of ergot fungi reveals the divergence and evolution of species within the genus Claviceps are the result of varying mechanisms driving genome evolution and host range expansion.</title>
        <authorList>
            <person name="Wyka S.A."/>
            <person name="Mondo S.J."/>
            <person name="Liu M."/>
            <person name="Dettman J."/>
            <person name="Nalam V."/>
            <person name="Broders K.D."/>
        </authorList>
    </citation>
    <scope>NUCLEOTIDE SEQUENCE</scope>
    <source>
        <strain evidence="1">CCC 489</strain>
    </source>
</reference>
<dbReference type="AlphaFoldDB" id="A0A8K0JBE5"/>
<evidence type="ECO:0000313" key="2">
    <source>
        <dbReference type="Proteomes" id="UP000811619"/>
    </source>
</evidence>
<dbReference type="OrthoDB" id="5565730at2759"/>
<keyword evidence="2" id="KW-1185">Reference proteome</keyword>